<keyword evidence="3" id="KW-0503">Monooxygenase</keyword>
<dbReference type="PROSITE" id="PS00086">
    <property type="entry name" value="CYTOCHROME_P450"/>
    <property type="match status" value="1"/>
</dbReference>
<dbReference type="SUPFAM" id="SSF48264">
    <property type="entry name" value="Cytochrome P450"/>
    <property type="match status" value="1"/>
</dbReference>
<dbReference type="InterPro" id="IPR001128">
    <property type="entry name" value="Cyt_P450"/>
</dbReference>
<dbReference type="PRINTS" id="PR00463">
    <property type="entry name" value="EP450I"/>
</dbReference>
<name>A0ABX8XX19_9ACTN</name>
<dbReference type="PANTHER" id="PTHR24305:SF166">
    <property type="entry name" value="CYTOCHROME P450 12A4, MITOCHONDRIAL-RELATED"/>
    <property type="match status" value="1"/>
</dbReference>
<gene>
    <name evidence="4" type="ORF">K1J60_29620</name>
</gene>
<protein>
    <submittedName>
        <fullName evidence="4">Cytochrome P450</fullName>
    </submittedName>
</protein>
<keyword evidence="3" id="KW-0560">Oxidoreductase</keyword>
<organism evidence="4 5">
    <name type="scientific">Streptomyces akebiae</name>
    <dbReference type="NCBI Taxonomy" id="2865673"/>
    <lineage>
        <taxon>Bacteria</taxon>
        <taxon>Bacillati</taxon>
        <taxon>Actinomycetota</taxon>
        <taxon>Actinomycetes</taxon>
        <taxon>Kitasatosporales</taxon>
        <taxon>Streptomycetaceae</taxon>
        <taxon>Streptomyces</taxon>
    </lineage>
</organism>
<sequence>MRTTDTAPSAPGALPLIGHAGRLARDGLGFLEELRALGPVVRIRLGRTPVHVVNAPDLVQRMLVAGNGVEFDKGGPFFDQAAQLVGGGLSTSLAGPHRPMRAALRPVFTRHRLPHHTERFRDCALEVTSTWRSGQAVEPYTEMKHYAVAVLARTLFLAPEDRQAVEAVLRNVPVMLSALATHMMVPGSNRLPTPENLRNARATRETRAAVAAMVRRRMSDPTDHHDLMSALVPPDRPAAHTDQEVFDQVITFFIGGTETMASLLSWTLHLLSRHPRAYERLEAELDDVVGDRPVTHQDLSRLTYMRRVMNESLRLHPPVWLLSRVALVDTELGGHPLPAGAGLLFSPYALHRDPAVFADPERFDPDRWSEDRVDRRQREAFIPFGAGARRCIGDTFGLAEAQTALAVILGGWRIRPRPGGGPEPLLRMTMGPQGDRLVLDRRADRAPDGGAGVLPGE</sequence>
<dbReference type="EMBL" id="CP080647">
    <property type="protein sequence ID" value="QYX80127.1"/>
    <property type="molecule type" value="Genomic_DNA"/>
</dbReference>
<keyword evidence="3" id="KW-0479">Metal-binding</keyword>
<proteinExistence type="inferred from homology"/>
<keyword evidence="3" id="KW-0408">Iron</keyword>
<comment type="similarity">
    <text evidence="2 3">Belongs to the cytochrome P450 family.</text>
</comment>
<keyword evidence="3" id="KW-0349">Heme</keyword>
<dbReference type="InterPro" id="IPR036396">
    <property type="entry name" value="Cyt_P450_sf"/>
</dbReference>
<accession>A0ABX8XX19</accession>
<dbReference type="Pfam" id="PF00067">
    <property type="entry name" value="p450"/>
    <property type="match status" value="1"/>
</dbReference>
<dbReference type="PRINTS" id="PR00385">
    <property type="entry name" value="P450"/>
</dbReference>
<evidence type="ECO:0000256" key="3">
    <source>
        <dbReference type="RuleBase" id="RU000461"/>
    </source>
</evidence>
<dbReference type="RefSeq" id="WP_220648857.1">
    <property type="nucleotide sequence ID" value="NZ_CP080647.1"/>
</dbReference>
<dbReference type="Gene3D" id="1.10.630.10">
    <property type="entry name" value="Cytochrome P450"/>
    <property type="match status" value="1"/>
</dbReference>
<reference evidence="4 5" key="1">
    <citation type="submission" date="2021-08" db="EMBL/GenBank/DDBJ databases">
        <authorList>
            <person name="Ping M."/>
        </authorList>
    </citation>
    <scope>NUCLEOTIDE SEQUENCE [LARGE SCALE GENOMIC DNA]</scope>
    <source>
        <strain evidence="4 5">MG28</strain>
    </source>
</reference>
<dbReference type="Proteomes" id="UP000827138">
    <property type="component" value="Chromosome"/>
</dbReference>
<evidence type="ECO:0000313" key="4">
    <source>
        <dbReference type="EMBL" id="QYX80127.1"/>
    </source>
</evidence>
<dbReference type="PANTHER" id="PTHR24305">
    <property type="entry name" value="CYTOCHROME P450"/>
    <property type="match status" value="1"/>
</dbReference>
<evidence type="ECO:0000256" key="2">
    <source>
        <dbReference type="ARBA" id="ARBA00010617"/>
    </source>
</evidence>
<dbReference type="InterPro" id="IPR050121">
    <property type="entry name" value="Cytochrome_P450_monoxygenase"/>
</dbReference>
<keyword evidence="5" id="KW-1185">Reference proteome</keyword>
<evidence type="ECO:0000256" key="1">
    <source>
        <dbReference type="ARBA" id="ARBA00001971"/>
    </source>
</evidence>
<dbReference type="InterPro" id="IPR017972">
    <property type="entry name" value="Cyt_P450_CS"/>
</dbReference>
<evidence type="ECO:0000313" key="5">
    <source>
        <dbReference type="Proteomes" id="UP000827138"/>
    </source>
</evidence>
<comment type="cofactor">
    <cofactor evidence="1">
        <name>heme</name>
        <dbReference type="ChEBI" id="CHEBI:30413"/>
    </cofactor>
</comment>
<dbReference type="InterPro" id="IPR002401">
    <property type="entry name" value="Cyt_P450_E_grp-I"/>
</dbReference>